<keyword evidence="2" id="KW-1185">Reference proteome</keyword>
<accession>A0A9N7NB55</accession>
<evidence type="ECO:0000313" key="2">
    <source>
        <dbReference type="Proteomes" id="UP001153555"/>
    </source>
</evidence>
<dbReference type="OrthoDB" id="1835815at2759"/>
<comment type="caution">
    <text evidence="1">The sequence shown here is derived from an EMBL/GenBank/DDBJ whole genome shotgun (WGS) entry which is preliminary data.</text>
</comment>
<reference evidence="1" key="1">
    <citation type="submission" date="2019-12" db="EMBL/GenBank/DDBJ databases">
        <authorList>
            <person name="Scholes J."/>
        </authorList>
    </citation>
    <scope>NUCLEOTIDE SEQUENCE</scope>
</reference>
<feature type="non-terminal residue" evidence="1">
    <location>
        <position position="1"/>
    </location>
</feature>
<feature type="non-terminal residue" evidence="1">
    <location>
        <position position="144"/>
    </location>
</feature>
<evidence type="ECO:0000313" key="1">
    <source>
        <dbReference type="EMBL" id="CAA0830798.1"/>
    </source>
</evidence>
<dbReference type="EMBL" id="CACSLK010027831">
    <property type="protein sequence ID" value="CAA0830798.1"/>
    <property type="molecule type" value="Genomic_DNA"/>
</dbReference>
<dbReference type="Proteomes" id="UP001153555">
    <property type="component" value="Unassembled WGS sequence"/>
</dbReference>
<protein>
    <submittedName>
        <fullName evidence="1">Uncharacterized protein</fullName>
    </submittedName>
</protein>
<name>A0A9N7NB55_STRHE</name>
<organism evidence="1 2">
    <name type="scientific">Striga hermonthica</name>
    <name type="common">Purple witchweed</name>
    <name type="synonym">Buchnera hermonthica</name>
    <dbReference type="NCBI Taxonomy" id="68872"/>
    <lineage>
        <taxon>Eukaryota</taxon>
        <taxon>Viridiplantae</taxon>
        <taxon>Streptophyta</taxon>
        <taxon>Embryophyta</taxon>
        <taxon>Tracheophyta</taxon>
        <taxon>Spermatophyta</taxon>
        <taxon>Magnoliopsida</taxon>
        <taxon>eudicotyledons</taxon>
        <taxon>Gunneridae</taxon>
        <taxon>Pentapetalae</taxon>
        <taxon>asterids</taxon>
        <taxon>lamiids</taxon>
        <taxon>Lamiales</taxon>
        <taxon>Orobanchaceae</taxon>
        <taxon>Buchnereae</taxon>
        <taxon>Striga</taxon>
    </lineage>
</organism>
<dbReference type="AlphaFoldDB" id="A0A9N7NB55"/>
<gene>
    <name evidence="1" type="ORF">SHERM_26186</name>
</gene>
<sequence>VIGDATIERVLGLSGGGYSVVSDMVPAQFWTELSPNTVWDSQGMPNSLIEHGAIVVMHKFLCYGLFEKKEADKVTQIDLFVLWAMFGRTNLDMQEILKIEFRAVLRNKRAAACFGHVVTAFALHLGIDPAASGSPPVPMRRIDT</sequence>
<proteinExistence type="predicted"/>